<feature type="transmembrane region" description="Helical" evidence="1">
    <location>
        <begin position="71"/>
        <end position="104"/>
    </location>
</feature>
<organism evidence="2 3">
    <name type="scientific">Brumimicrobium aurantiacum</name>
    <dbReference type="NCBI Taxonomy" id="1737063"/>
    <lineage>
        <taxon>Bacteria</taxon>
        <taxon>Pseudomonadati</taxon>
        <taxon>Bacteroidota</taxon>
        <taxon>Flavobacteriia</taxon>
        <taxon>Flavobacteriales</taxon>
        <taxon>Crocinitomicaceae</taxon>
        <taxon>Brumimicrobium</taxon>
    </lineage>
</organism>
<comment type="caution">
    <text evidence="2">The sequence shown here is derived from an EMBL/GenBank/DDBJ whole genome shotgun (WGS) entry which is preliminary data.</text>
</comment>
<dbReference type="RefSeq" id="WP_116881756.1">
    <property type="nucleotide sequence ID" value="NZ_QURB01000009.1"/>
</dbReference>
<dbReference type="AlphaFoldDB" id="A0A3E1EUX4"/>
<reference evidence="2 3" key="1">
    <citation type="submission" date="2018-08" db="EMBL/GenBank/DDBJ databases">
        <title>The draft genome squence of Brumimicrobium sp. N62.</title>
        <authorList>
            <person name="Du Z.-J."/>
            <person name="Luo H.-R."/>
        </authorList>
    </citation>
    <scope>NUCLEOTIDE SEQUENCE [LARGE SCALE GENOMIC DNA]</scope>
    <source>
        <strain evidence="2 3">N62</strain>
    </source>
</reference>
<name>A0A3E1EUX4_9FLAO</name>
<dbReference type="Proteomes" id="UP000257127">
    <property type="component" value="Unassembled WGS sequence"/>
</dbReference>
<keyword evidence="1" id="KW-0812">Transmembrane</keyword>
<dbReference type="InterPro" id="IPR023393">
    <property type="entry name" value="START-like_dom_sf"/>
</dbReference>
<gene>
    <name evidence="2" type="ORF">DXU93_13100</name>
</gene>
<keyword evidence="1" id="KW-1133">Transmembrane helix</keyword>
<feature type="transmembrane region" description="Helical" evidence="1">
    <location>
        <begin position="12"/>
        <end position="33"/>
    </location>
</feature>
<dbReference type="SUPFAM" id="SSF55961">
    <property type="entry name" value="Bet v1-like"/>
    <property type="match status" value="1"/>
</dbReference>
<proteinExistence type="predicted"/>
<evidence type="ECO:0000256" key="1">
    <source>
        <dbReference type="SAM" id="Phobius"/>
    </source>
</evidence>
<protein>
    <recommendedName>
        <fullName evidence="4">SRPBCC family protein</fullName>
    </recommendedName>
</protein>
<feature type="transmembrane region" description="Helical" evidence="1">
    <location>
        <begin position="39"/>
        <end position="59"/>
    </location>
</feature>
<keyword evidence="1" id="KW-0472">Membrane</keyword>
<evidence type="ECO:0008006" key="4">
    <source>
        <dbReference type="Google" id="ProtNLM"/>
    </source>
</evidence>
<keyword evidence="3" id="KW-1185">Reference proteome</keyword>
<accession>A0A3E1EUX4</accession>
<dbReference type="Gene3D" id="3.30.530.20">
    <property type="match status" value="1"/>
</dbReference>
<evidence type="ECO:0000313" key="2">
    <source>
        <dbReference type="EMBL" id="RFC53364.1"/>
    </source>
</evidence>
<evidence type="ECO:0000313" key="3">
    <source>
        <dbReference type="Proteomes" id="UP000257127"/>
    </source>
</evidence>
<dbReference type="OrthoDB" id="118637at2"/>
<dbReference type="EMBL" id="QURB01000009">
    <property type="protein sequence ID" value="RFC53364.1"/>
    <property type="molecule type" value="Genomic_DNA"/>
</dbReference>
<sequence>MNLYFKKHIHKTAIISTLILIFGIGVIEIGVLLEYGWTVFILLPFLIGFLPSFMITRVKNANLWECYRNSFLTLFLSISGLLLFAIEGLICIAMALPIAAPLVWLGAYLGHLTNKSKWSNPTNSTLGILIICLSTMSFDYINESPRLTPVSTKVIVNTDIETAWQNVIRFDTIVAPDDWIFSTGISYPTDATIKGKGVGAVRHCNFTTGSFVEPITTWNQPNLLQFDVASQPTPMNELNPFWDVHPPHLEGYFVSEKGQFKLTEISKNKTEIEGTTWYRIDITPVIYWKTWSDFIIHKIHLRVLNHIKKVSENS</sequence>